<comment type="caution">
    <text evidence="4">The sequence shown here is derived from an EMBL/GenBank/DDBJ whole genome shotgun (WGS) entry which is preliminary data.</text>
</comment>
<dbReference type="eggNOG" id="COG0456">
    <property type="taxonomic scope" value="Bacteria"/>
</dbReference>
<dbReference type="Pfam" id="PF00583">
    <property type="entry name" value="Acetyltransf_1"/>
    <property type="match status" value="1"/>
</dbReference>
<evidence type="ECO:0000259" key="3">
    <source>
        <dbReference type="PROSITE" id="PS51186"/>
    </source>
</evidence>
<gene>
    <name evidence="4" type="ORF">OCH239_10495</name>
</gene>
<evidence type="ECO:0000256" key="1">
    <source>
        <dbReference type="ARBA" id="ARBA00022679"/>
    </source>
</evidence>
<feature type="domain" description="N-acetyltransferase" evidence="3">
    <location>
        <begin position="1"/>
        <end position="114"/>
    </location>
</feature>
<dbReference type="STRING" id="1449350.OCH239_10495"/>
<dbReference type="GO" id="GO:0016747">
    <property type="term" value="F:acyltransferase activity, transferring groups other than amino-acyl groups"/>
    <property type="evidence" value="ECO:0007669"/>
    <property type="project" value="InterPro"/>
</dbReference>
<dbReference type="Proteomes" id="UP000022447">
    <property type="component" value="Unassembled WGS sequence"/>
</dbReference>
<evidence type="ECO:0000256" key="2">
    <source>
        <dbReference type="ARBA" id="ARBA00023315"/>
    </source>
</evidence>
<sequence>MDADYASQIEAGHVHVAVDLENNILGFVVFYEDQGNVILENVAVFPDAAGRGVGKELIRFCEMEARQRGARTVRLYTNEKMTENLSIYPRLGYVETGRQSEDGFNRVYLEKPLS</sequence>
<dbReference type="Gene3D" id="3.40.630.30">
    <property type="match status" value="1"/>
</dbReference>
<reference evidence="4 5" key="1">
    <citation type="submission" date="2014-01" db="EMBL/GenBank/DDBJ databases">
        <title>Roseivivax halodurans JCM 10272 Genome Sequencing.</title>
        <authorList>
            <person name="Lai Q."/>
            <person name="Li G."/>
            <person name="Shao Z."/>
        </authorList>
    </citation>
    <scope>NUCLEOTIDE SEQUENCE [LARGE SCALE GENOMIC DNA]</scope>
    <source>
        <strain evidence="4 5">JCM 10272</strain>
    </source>
</reference>
<dbReference type="PROSITE" id="PS51186">
    <property type="entry name" value="GNAT"/>
    <property type="match status" value="1"/>
</dbReference>
<proteinExistence type="predicted"/>
<dbReference type="SUPFAM" id="SSF55729">
    <property type="entry name" value="Acyl-CoA N-acyltransferases (Nat)"/>
    <property type="match status" value="1"/>
</dbReference>
<dbReference type="CDD" id="cd04301">
    <property type="entry name" value="NAT_SF"/>
    <property type="match status" value="1"/>
</dbReference>
<accession>X7EBW8</accession>
<keyword evidence="2" id="KW-0012">Acyltransferase</keyword>
<dbReference type="InterPro" id="IPR050832">
    <property type="entry name" value="Bact_Acetyltransf"/>
</dbReference>
<keyword evidence="5" id="KW-1185">Reference proteome</keyword>
<organism evidence="4 5">
    <name type="scientific">Roseivivax halodurans JCM 10272</name>
    <dbReference type="NCBI Taxonomy" id="1449350"/>
    <lineage>
        <taxon>Bacteria</taxon>
        <taxon>Pseudomonadati</taxon>
        <taxon>Pseudomonadota</taxon>
        <taxon>Alphaproteobacteria</taxon>
        <taxon>Rhodobacterales</taxon>
        <taxon>Roseobacteraceae</taxon>
        <taxon>Roseivivax</taxon>
    </lineage>
</organism>
<dbReference type="InterPro" id="IPR016181">
    <property type="entry name" value="Acyl_CoA_acyltransferase"/>
</dbReference>
<evidence type="ECO:0000313" key="5">
    <source>
        <dbReference type="Proteomes" id="UP000022447"/>
    </source>
</evidence>
<dbReference type="RefSeq" id="WP_244430381.1">
    <property type="nucleotide sequence ID" value="NZ_JALZ01000027.1"/>
</dbReference>
<protein>
    <recommendedName>
        <fullName evidence="3">N-acetyltransferase domain-containing protein</fullName>
    </recommendedName>
</protein>
<evidence type="ECO:0000313" key="4">
    <source>
        <dbReference type="EMBL" id="ETX13402.1"/>
    </source>
</evidence>
<dbReference type="PANTHER" id="PTHR43877:SF2">
    <property type="entry name" value="AMINOALKYLPHOSPHONATE N-ACETYLTRANSFERASE-RELATED"/>
    <property type="match status" value="1"/>
</dbReference>
<dbReference type="AlphaFoldDB" id="X7EBW8"/>
<dbReference type="EMBL" id="JALZ01000027">
    <property type="protein sequence ID" value="ETX13402.1"/>
    <property type="molecule type" value="Genomic_DNA"/>
</dbReference>
<dbReference type="PANTHER" id="PTHR43877">
    <property type="entry name" value="AMINOALKYLPHOSPHONATE N-ACETYLTRANSFERASE-RELATED-RELATED"/>
    <property type="match status" value="1"/>
</dbReference>
<name>X7EBW8_9RHOB</name>
<dbReference type="InterPro" id="IPR000182">
    <property type="entry name" value="GNAT_dom"/>
</dbReference>
<keyword evidence="1" id="KW-0808">Transferase</keyword>